<sequence>MQESVICREIYGSSSVKKKYVKLPNGKLRVINQSPKWTSLSQFFRSAFLPQGYPDSVSVDYLTYQIWDTIQAFASSITGTLATQAVLKGVGVGDESATILAATITWILKKQALTVMLKDGDILNDFAIFLEILAPSFPGVFTGIVCVAGVFKSIVGVAGGSTRAALTQHQARRNNMADVSAKDGSQETLVNLAALICSLALIPLVTGNEMLIWSLFLLFTALHLYANYKAVTSVVMETFNQARLHIVVKEYLTSFTIPSVANVNYKEPVIWSE</sequence>
<dbReference type="InterPro" id="IPR054549">
    <property type="entry name" value="UVB_sens_RUS_dom"/>
</dbReference>
<dbReference type="EMBL" id="JARBDR010000440">
    <property type="protein sequence ID" value="KAJ8312647.1"/>
    <property type="molecule type" value="Genomic_DNA"/>
</dbReference>
<evidence type="ECO:0000256" key="1">
    <source>
        <dbReference type="ARBA" id="ARBA00004370"/>
    </source>
</evidence>
<evidence type="ECO:0000256" key="5">
    <source>
        <dbReference type="ARBA" id="ARBA00023136"/>
    </source>
</evidence>
<evidence type="ECO:0000259" key="7">
    <source>
        <dbReference type="Pfam" id="PF04884"/>
    </source>
</evidence>
<dbReference type="Proteomes" id="UP001217089">
    <property type="component" value="Unassembled WGS sequence"/>
</dbReference>
<proteinExistence type="inferred from homology"/>
<comment type="caution">
    <text evidence="8">The sequence shown here is derived from an EMBL/GenBank/DDBJ whole genome shotgun (WGS) entry which is preliminary data.</text>
</comment>
<feature type="domain" description="Protein root UVB sensitive/RUS" evidence="7">
    <location>
        <begin position="36"/>
        <end position="111"/>
    </location>
</feature>
<dbReference type="Pfam" id="PF04884">
    <property type="entry name" value="UVB_sens_prot"/>
    <property type="match status" value="2"/>
</dbReference>
<keyword evidence="3 6" id="KW-0812">Transmembrane</keyword>
<organism evidence="8 9">
    <name type="scientific">Tegillarca granosa</name>
    <name type="common">Malaysian cockle</name>
    <name type="synonym">Anadara granosa</name>
    <dbReference type="NCBI Taxonomy" id="220873"/>
    <lineage>
        <taxon>Eukaryota</taxon>
        <taxon>Metazoa</taxon>
        <taxon>Spiralia</taxon>
        <taxon>Lophotrochozoa</taxon>
        <taxon>Mollusca</taxon>
        <taxon>Bivalvia</taxon>
        <taxon>Autobranchia</taxon>
        <taxon>Pteriomorphia</taxon>
        <taxon>Arcoida</taxon>
        <taxon>Arcoidea</taxon>
        <taxon>Arcidae</taxon>
        <taxon>Tegillarca</taxon>
    </lineage>
</organism>
<dbReference type="PANTHER" id="PTHR12770">
    <property type="entry name" value="RUS1 FAMILY PROTEIN C16ORF58"/>
    <property type="match status" value="1"/>
</dbReference>
<keyword evidence="4 6" id="KW-1133">Transmembrane helix</keyword>
<evidence type="ECO:0000313" key="8">
    <source>
        <dbReference type="EMBL" id="KAJ8312647.1"/>
    </source>
</evidence>
<reference evidence="8 9" key="1">
    <citation type="submission" date="2022-12" db="EMBL/GenBank/DDBJ databases">
        <title>Chromosome-level genome of Tegillarca granosa.</title>
        <authorList>
            <person name="Kim J."/>
        </authorList>
    </citation>
    <scope>NUCLEOTIDE SEQUENCE [LARGE SCALE GENOMIC DNA]</scope>
    <source>
        <strain evidence="8">Teg-2019</strain>
        <tissue evidence="8">Adductor muscle</tissue>
    </source>
</reference>
<feature type="domain" description="Protein root UVB sensitive/RUS" evidence="7">
    <location>
        <begin position="120"/>
        <end position="253"/>
    </location>
</feature>
<gene>
    <name evidence="8" type="ORF">KUTeg_010020</name>
</gene>
<dbReference type="InterPro" id="IPR006968">
    <property type="entry name" value="RUS_fam"/>
</dbReference>
<accession>A0ABQ9F8K0</accession>
<feature type="transmembrane region" description="Helical" evidence="6">
    <location>
        <begin position="188"/>
        <end position="205"/>
    </location>
</feature>
<keyword evidence="5 6" id="KW-0472">Membrane</keyword>
<evidence type="ECO:0000256" key="2">
    <source>
        <dbReference type="ARBA" id="ARBA00007558"/>
    </source>
</evidence>
<protein>
    <recommendedName>
        <fullName evidence="7">Protein root UVB sensitive/RUS domain-containing protein</fullName>
    </recommendedName>
</protein>
<evidence type="ECO:0000256" key="4">
    <source>
        <dbReference type="ARBA" id="ARBA00022989"/>
    </source>
</evidence>
<comment type="subcellular location">
    <subcellularLocation>
        <location evidence="1">Membrane</location>
    </subcellularLocation>
</comment>
<feature type="transmembrane region" description="Helical" evidence="6">
    <location>
        <begin position="211"/>
        <end position="228"/>
    </location>
</feature>
<keyword evidence="9" id="KW-1185">Reference proteome</keyword>
<evidence type="ECO:0000256" key="3">
    <source>
        <dbReference type="ARBA" id="ARBA00022692"/>
    </source>
</evidence>
<evidence type="ECO:0000256" key="6">
    <source>
        <dbReference type="SAM" id="Phobius"/>
    </source>
</evidence>
<comment type="similarity">
    <text evidence="2">Belongs to the RUS1 family.</text>
</comment>
<evidence type="ECO:0000313" key="9">
    <source>
        <dbReference type="Proteomes" id="UP001217089"/>
    </source>
</evidence>
<name>A0ABQ9F8K0_TEGGR</name>
<dbReference type="PANTHER" id="PTHR12770:SF31">
    <property type="entry name" value="RUS FAMILY MEMBER 1"/>
    <property type="match status" value="1"/>
</dbReference>